<dbReference type="Gene3D" id="1.20.1260.10">
    <property type="match status" value="1"/>
</dbReference>
<dbReference type="Proteomes" id="UP001310386">
    <property type="component" value="Unassembled WGS sequence"/>
</dbReference>
<evidence type="ECO:0000313" key="1">
    <source>
        <dbReference type="EMBL" id="MEB3100152.1"/>
    </source>
</evidence>
<dbReference type="InterPro" id="IPR009078">
    <property type="entry name" value="Ferritin-like_SF"/>
</dbReference>
<reference evidence="1" key="1">
    <citation type="submission" date="2023-12" db="EMBL/GenBank/DDBJ databases">
        <title>Fervidustalea candida gen. nov., sp. nov., a novel member of the family Paenibacillaceae isolated from a geothermal area.</title>
        <authorList>
            <person name="Li W.-J."/>
            <person name="Jiao J.-Y."/>
            <person name="Chen Y."/>
        </authorList>
    </citation>
    <scope>NUCLEOTIDE SEQUENCE</scope>
    <source>
        <strain evidence="1">SYSU GA230002</strain>
    </source>
</reference>
<organism evidence="1 2">
    <name type="scientific">Ferviditalea candida</name>
    <dbReference type="NCBI Taxonomy" id="3108399"/>
    <lineage>
        <taxon>Bacteria</taxon>
        <taxon>Bacillati</taxon>
        <taxon>Bacillota</taxon>
        <taxon>Bacilli</taxon>
        <taxon>Bacillales</taxon>
        <taxon>Paenibacillaceae</taxon>
        <taxon>Ferviditalea</taxon>
    </lineage>
</organism>
<comment type="caution">
    <text evidence="1">The sequence shown here is derived from an EMBL/GenBank/DDBJ whole genome shotgun (WGS) entry which is preliminary data.</text>
</comment>
<protein>
    <submittedName>
        <fullName evidence="1">Phenylacetic acid catabolic protein</fullName>
    </submittedName>
</protein>
<proteinExistence type="predicted"/>
<dbReference type="RefSeq" id="WP_371752264.1">
    <property type="nucleotide sequence ID" value="NZ_JAYJLD010000001.1"/>
</dbReference>
<name>A0ABU5ZCB0_9BACL</name>
<dbReference type="SUPFAM" id="SSF47240">
    <property type="entry name" value="Ferritin-like"/>
    <property type="match status" value="1"/>
</dbReference>
<gene>
    <name evidence="1" type="ORF">VF724_00570</name>
</gene>
<dbReference type="Pfam" id="PF05138">
    <property type="entry name" value="PaaA_PaaC"/>
    <property type="match status" value="1"/>
</dbReference>
<dbReference type="InterPro" id="IPR012347">
    <property type="entry name" value="Ferritin-like"/>
</dbReference>
<sequence>MNEISAGLQAFIEIIQQIADNKYVLGDRLVEIGISGPNLEATLASIAMAQGELGHARLLYNWAFDLQGLEGKKPEIEDQTGRAFSSVVSIDNWFDLITSVYAVNEALELVLQDILEANHSEVAHRIHKLLKEQKEHIIYSRNWVRQLLKDKGAIPHKCNEGLEKAIPDALNWLNKIEQDSALIAEGYRLADRNLVKRFQGRIDQLREEMDVSHVV</sequence>
<evidence type="ECO:0000313" key="2">
    <source>
        <dbReference type="Proteomes" id="UP001310386"/>
    </source>
</evidence>
<dbReference type="EMBL" id="JAYJLD010000001">
    <property type="protein sequence ID" value="MEB3100152.1"/>
    <property type="molecule type" value="Genomic_DNA"/>
</dbReference>
<dbReference type="InterPro" id="IPR052703">
    <property type="entry name" value="Aromatic_CoA_ox/epox"/>
</dbReference>
<keyword evidence="2" id="KW-1185">Reference proteome</keyword>
<dbReference type="PANTHER" id="PTHR30458">
    <property type="entry name" value="PHENYLACETIC ACID DEGRADATION PROTEIN PAA"/>
    <property type="match status" value="1"/>
</dbReference>
<dbReference type="PANTHER" id="PTHR30458:SF0">
    <property type="entry name" value="1,2-PHENYLACETYL-COA EPOXIDASE, SUBUNIT C"/>
    <property type="match status" value="1"/>
</dbReference>
<accession>A0ABU5ZCB0</accession>
<dbReference type="InterPro" id="IPR007814">
    <property type="entry name" value="PaaA_PaaC"/>
</dbReference>